<dbReference type="Proteomes" id="UP000008068">
    <property type="component" value="Unassembled WGS sequence"/>
</dbReference>
<feature type="chain" id="PRO_5003404310" evidence="2">
    <location>
        <begin position="17"/>
        <end position="222"/>
    </location>
</feature>
<feature type="signal peptide" evidence="2">
    <location>
        <begin position="1"/>
        <end position="16"/>
    </location>
</feature>
<keyword evidence="2" id="KW-0732">Signal</keyword>
<sequence>MLLVSVLSCLLVTASASWFDRFNRRAVINGVPCSKNQVIRTVKHYNDIIEFECGPIPCGEFGIDCVDDQNQCQTEHNYFLSGMRGAPNNNSILLRCCKLQTKKKPIYVGTDKISYAYYEGGKVNGTELYDKNGGAEYDFVANARAETYIFCAGVRVWIYRILCEKGEEPIIAAPELTNSVVEEEEASGEASGEEQTNEAKDASKITVIYLPRPSSFPRKSNV</sequence>
<evidence type="ECO:0000256" key="1">
    <source>
        <dbReference type="SAM" id="MobiDB-lite"/>
    </source>
</evidence>
<name>G0N1L2_CAEBE</name>
<accession>G0N1L2</accession>
<dbReference type="HOGENOM" id="CLU_092170_0_0_1"/>
<gene>
    <name evidence="3" type="ORF">CAEBREN_19018</name>
</gene>
<feature type="region of interest" description="Disordered" evidence="1">
    <location>
        <begin position="181"/>
        <end position="206"/>
    </location>
</feature>
<dbReference type="AlphaFoldDB" id="G0N1L2"/>
<feature type="compositionally biased region" description="Acidic residues" evidence="1">
    <location>
        <begin position="181"/>
        <end position="196"/>
    </location>
</feature>
<dbReference type="STRING" id="135651.G0N1L2"/>
<dbReference type="OrthoDB" id="5832630at2759"/>
<dbReference type="EMBL" id="GL379827">
    <property type="protein sequence ID" value="EGT50094.1"/>
    <property type="molecule type" value="Genomic_DNA"/>
</dbReference>
<dbReference type="eggNOG" id="ENOG502S2D9">
    <property type="taxonomic scope" value="Eukaryota"/>
</dbReference>
<evidence type="ECO:0000256" key="2">
    <source>
        <dbReference type="SAM" id="SignalP"/>
    </source>
</evidence>
<protein>
    <submittedName>
        <fullName evidence="3">Uncharacterized protein</fullName>
    </submittedName>
</protein>
<dbReference type="OMA" id="SENHRYQ"/>
<reference evidence="4" key="1">
    <citation type="submission" date="2011-07" db="EMBL/GenBank/DDBJ databases">
        <authorList>
            <consortium name="Caenorhabditis brenneri Sequencing and Analysis Consortium"/>
            <person name="Wilson R.K."/>
        </authorList>
    </citation>
    <scope>NUCLEOTIDE SEQUENCE [LARGE SCALE GENOMIC DNA]</scope>
    <source>
        <strain evidence="4">PB2801</strain>
    </source>
</reference>
<evidence type="ECO:0000313" key="4">
    <source>
        <dbReference type="Proteomes" id="UP000008068"/>
    </source>
</evidence>
<proteinExistence type="predicted"/>
<keyword evidence="4" id="KW-1185">Reference proteome</keyword>
<dbReference type="InParanoid" id="G0N1L2"/>
<organism evidence="4">
    <name type="scientific">Caenorhabditis brenneri</name>
    <name type="common">Nematode worm</name>
    <dbReference type="NCBI Taxonomy" id="135651"/>
    <lineage>
        <taxon>Eukaryota</taxon>
        <taxon>Metazoa</taxon>
        <taxon>Ecdysozoa</taxon>
        <taxon>Nematoda</taxon>
        <taxon>Chromadorea</taxon>
        <taxon>Rhabditida</taxon>
        <taxon>Rhabditina</taxon>
        <taxon>Rhabditomorpha</taxon>
        <taxon>Rhabditoidea</taxon>
        <taxon>Rhabditidae</taxon>
        <taxon>Peloderinae</taxon>
        <taxon>Caenorhabditis</taxon>
    </lineage>
</organism>
<evidence type="ECO:0000313" key="3">
    <source>
        <dbReference type="EMBL" id="EGT50094.1"/>
    </source>
</evidence>